<dbReference type="EMBL" id="CP051682">
    <property type="protein sequence ID" value="QJD97645.1"/>
    <property type="molecule type" value="Genomic_DNA"/>
</dbReference>
<feature type="signal peptide" evidence="2">
    <location>
        <begin position="1"/>
        <end position="22"/>
    </location>
</feature>
<dbReference type="PANTHER" id="PTHR10343">
    <property type="entry name" value="5'-AMP-ACTIVATED PROTEIN KINASE , BETA SUBUNIT"/>
    <property type="match status" value="1"/>
</dbReference>
<dbReference type="KEGG" id="mrob:HH214_18055"/>
<dbReference type="InterPro" id="IPR050827">
    <property type="entry name" value="CRP1_MDG1_kinase"/>
</dbReference>
<dbReference type="Pfam" id="PF16561">
    <property type="entry name" value="AMPK1_CBM"/>
    <property type="match status" value="4"/>
</dbReference>
<proteinExistence type="inferred from homology"/>
<feature type="domain" description="AMP-activated protein kinase glycogen-binding" evidence="3">
    <location>
        <begin position="403"/>
        <end position="474"/>
    </location>
</feature>
<dbReference type="AlphaFoldDB" id="A0A7L5E3E6"/>
<evidence type="ECO:0000313" key="4">
    <source>
        <dbReference type="EMBL" id="QJD97645.1"/>
    </source>
</evidence>
<sequence>MNRLKRFIWVFITLCSLQVAVAQHHNQIRIAHNRLVLELDMRSNKAEIDSLLKAAGAKNLTANMILSGKVTPSNTKGWKINKLKKFTIQLERPLYKSDTQLQVNPYVITSSIINNISAPGYPGEVLYGINNFLKATIHELPSGLTRFFLPGYTNARRVQVSGNFNSWTTLKGLMTRTDSGWITDIRLEPGVYAYKYIINGHWIKDASNSLTEPDGYGEYNSIYYRYNYTFKLAGYNNASRISVAGNFNKWNANELVMMHKGNAWEKQLYLHEGVYLYRFMVNGQWIKDPANKDTQIQNNTLTSVLKLGESLVFRLNAYPEARNVFLAGDFNNWNPSMLKLQKTALGWLLPYTLPAGNYNYKFIVDGRWITDPQNPHTSILNDNQNSFLTVRPNHTFVLKGYASAKMVRLAGDFNDWNPQGYTLEHAGNEWHISMRLRPGKYRYKFIVDGQWILDPGNRQWEQNEYNNGNSVLWIEQ</sequence>
<feature type="domain" description="AMP-activated protein kinase glycogen-binding" evidence="3">
    <location>
        <begin position="320"/>
        <end position="393"/>
    </location>
</feature>
<feature type="domain" description="AMP-activated protein kinase glycogen-binding" evidence="3">
    <location>
        <begin position="237"/>
        <end position="307"/>
    </location>
</feature>
<organism evidence="4 5">
    <name type="scientific">Mucilaginibacter robiniae</name>
    <dbReference type="NCBI Taxonomy" id="2728022"/>
    <lineage>
        <taxon>Bacteria</taxon>
        <taxon>Pseudomonadati</taxon>
        <taxon>Bacteroidota</taxon>
        <taxon>Sphingobacteriia</taxon>
        <taxon>Sphingobacteriales</taxon>
        <taxon>Sphingobacteriaceae</taxon>
        <taxon>Mucilaginibacter</taxon>
    </lineage>
</organism>
<dbReference type="InterPro" id="IPR032640">
    <property type="entry name" value="AMPK1_CBM"/>
</dbReference>
<evidence type="ECO:0000313" key="5">
    <source>
        <dbReference type="Proteomes" id="UP000503278"/>
    </source>
</evidence>
<comment type="similarity">
    <text evidence="1">Belongs to the 5'-AMP-activated protein kinase beta subunit family.</text>
</comment>
<protein>
    <recommendedName>
        <fullName evidence="3">AMP-activated protein kinase glycogen-binding domain-containing protein</fullName>
    </recommendedName>
</protein>
<dbReference type="PANTHER" id="PTHR10343:SF84">
    <property type="entry name" value="5'-AMP-ACTIVATED PROTEIN KINASE SUBUNIT BETA-1"/>
    <property type="match status" value="1"/>
</dbReference>
<keyword evidence="2" id="KW-0732">Signal</keyword>
<evidence type="ECO:0000256" key="2">
    <source>
        <dbReference type="SAM" id="SignalP"/>
    </source>
</evidence>
<feature type="domain" description="AMP-activated protein kinase glycogen-binding" evidence="3">
    <location>
        <begin position="154"/>
        <end position="221"/>
    </location>
</feature>
<dbReference type="Gene3D" id="2.60.40.10">
    <property type="entry name" value="Immunoglobulins"/>
    <property type="match status" value="4"/>
</dbReference>
<dbReference type="SUPFAM" id="SSF81296">
    <property type="entry name" value="E set domains"/>
    <property type="match status" value="4"/>
</dbReference>
<dbReference type="RefSeq" id="WP_169610007.1">
    <property type="nucleotide sequence ID" value="NZ_CP051682.1"/>
</dbReference>
<name>A0A7L5E3E6_9SPHI</name>
<evidence type="ECO:0000259" key="3">
    <source>
        <dbReference type="Pfam" id="PF16561"/>
    </source>
</evidence>
<dbReference type="InterPro" id="IPR013783">
    <property type="entry name" value="Ig-like_fold"/>
</dbReference>
<accession>A0A7L5E3E6</accession>
<dbReference type="Proteomes" id="UP000503278">
    <property type="component" value="Chromosome"/>
</dbReference>
<dbReference type="InterPro" id="IPR014756">
    <property type="entry name" value="Ig_E-set"/>
</dbReference>
<dbReference type="CDD" id="cd02859">
    <property type="entry name" value="E_set_AMPKbeta_like_N"/>
    <property type="match status" value="3"/>
</dbReference>
<feature type="chain" id="PRO_5029790885" description="AMP-activated protein kinase glycogen-binding domain-containing protein" evidence="2">
    <location>
        <begin position="23"/>
        <end position="476"/>
    </location>
</feature>
<evidence type="ECO:0000256" key="1">
    <source>
        <dbReference type="ARBA" id="ARBA00010926"/>
    </source>
</evidence>
<keyword evidence="5" id="KW-1185">Reference proteome</keyword>
<reference evidence="4 5" key="1">
    <citation type="submission" date="2020-04" db="EMBL/GenBank/DDBJ databases">
        <title>Genome sequencing of novel species.</title>
        <authorList>
            <person name="Heo J."/>
            <person name="Kim S.-J."/>
            <person name="Kim J.-S."/>
            <person name="Hong S.-B."/>
            <person name="Kwon S.-W."/>
        </authorList>
    </citation>
    <scope>NUCLEOTIDE SEQUENCE [LARGE SCALE GENOMIC DNA]</scope>
    <source>
        <strain evidence="4 5">F39-2</strain>
    </source>
</reference>
<gene>
    <name evidence="4" type="ORF">HH214_18055</name>
</gene>